<evidence type="ECO:0000256" key="2">
    <source>
        <dbReference type="ARBA" id="ARBA00022448"/>
    </source>
</evidence>
<dbReference type="OrthoDB" id="350602at2"/>
<feature type="modified residue" description="Phosphohistidine; by HPr" evidence="9">
    <location>
        <position position="76"/>
    </location>
</feature>
<dbReference type="PIRSF" id="PIRSF000699">
    <property type="entry name" value="PTS_IILac_III"/>
    <property type="match status" value="1"/>
</dbReference>
<dbReference type="CDD" id="cd00215">
    <property type="entry name" value="PTS_IIA_lac"/>
    <property type="match status" value="1"/>
</dbReference>
<accession>A0A0D8BNZ0</accession>
<comment type="subcellular location">
    <subcellularLocation>
        <location evidence="1">Cytoplasm</location>
    </subcellularLocation>
</comment>
<evidence type="ECO:0000256" key="4">
    <source>
        <dbReference type="ARBA" id="ARBA00022597"/>
    </source>
</evidence>
<dbReference type="NCBIfam" id="TIGR00823">
    <property type="entry name" value="EIIA-LAC"/>
    <property type="match status" value="1"/>
</dbReference>
<evidence type="ECO:0000256" key="8">
    <source>
        <dbReference type="PIRSR" id="PIRSR000699-2"/>
    </source>
</evidence>
<dbReference type="GO" id="GO:0016740">
    <property type="term" value="F:transferase activity"/>
    <property type="evidence" value="ECO:0007669"/>
    <property type="project" value="UniProtKB-KW"/>
</dbReference>
<comment type="cofactor">
    <cofactor evidence="8">
        <name>Mg(2+)</name>
        <dbReference type="ChEBI" id="CHEBI:18420"/>
    </cofactor>
    <text evidence="8">Binds 1 Mg(2+) ion per trimer.</text>
</comment>
<organism evidence="10 11">
    <name type="scientific">Geobacillus kaustophilus</name>
    <dbReference type="NCBI Taxonomy" id="1462"/>
    <lineage>
        <taxon>Bacteria</taxon>
        <taxon>Bacillati</taxon>
        <taxon>Bacillota</taxon>
        <taxon>Bacilli</taxon>
        <taxon>Bacillales</taxon>
        <taxon>Anoxybacillaceae</taxon>
        <taxon>Geobacillus</taxon>
        <taxon>Geobacillus thermoleovorans group</taxon>
    </lineage>
</organism>
<evidence type="ECO:0000256" key="9">
    <source>
        <dbReference type="PROSITE-ProRule" id="PRU00418"/>
    </source>
</evidence>
<dbReference type="EMBL" id="JYBP01000003">
    <property type="protein sequence ID" value="KJE25855.1"/>
    <property type="molecule type" value="Genomic_DNA"/>
</dbReference>
<sequence length="108" mass="11853">MQIYEQTVFQLILHGGNGRSYAMEAIAAAKKGEFAEARRLLEQAGAELQAAHRLQTALLQQEACGGQPVVTLLMVHAQDHLMTAITVKDLAAEFVELYEALKRQTAES</sequence>
<dbReference type="GO" id="GO:0046872">
    <property type="term" value="F:metal ion binding"/>
    <property type="evidence" value="ECO:0007669"/>
    <property type="project" value="UniProtKB-KW"/>
</dbReference>
<proteinExistence type="predicted"/>
<dbReference type="PANTHER" id="PTHR34382:SF7">
    <property type="entry name" value="PTS SYSTEM N,N'-DIACETYLCHITOBIOSE-SPECIFIC EIIA COMPONENT"/>
    <property type="match status" value="1"/>
</dbReference>
<reference evidence="10 11" key="1">
    <citation type="submission" date="2015-01" db="EMBL/GenBank/DDBJ databases">
        <authorList>
            <person name="Filippidou S."/>
            <person name="Jeanneret N."/>
            <person name="Russel-Delif L."/>
            <person name="Junier T."/>
            <person name="Wunderlin T."/>
            <person name="Molina V."/>
            <person name="Johnson S.L."/>
            <person name="Davenport K.W."/>
            <person name="Chain P.S."/>
            <person name="Dorador C."/>
            <person name="Junier P."/>
        </authorList>
    </citation>
    <scope>NUCLEOTIDE SEQUENCE [LARGE SCALE GENOMIC DNA]</scope>
    <source>
        <strain evidence="10 11">Et7/4</strain>
    </source>
</reference>
<comment type="caution">
    <text evidence="10">The sequence shown here is derived from an EMBL/GenBank/DDBJ whole genome shotgun (WGS) entry which is preliminary data.</text>
</comment>
<keyword evidence="6" id="KW-0598">Phosphotransferase system</keyword>
<keyword evidence="2" id="KW-0813">Transport</keyword>
<dbReference type="SUPFAM" id="SSF46973">
    <property type="entry name" value="Enzyme IIa from lactose specific PTS, IIa-lac"/>
    <property type="match status" value="1"/>
</dbReference>
<dbReference type="EC" id="2.7.1.69" evidence="10"/>
<dbReference type="InterPro" id="IPR036542">
    <property type="entry name" value="PTS_IIA_lac/cel_sf"/>
</dbReference>
<dbReference type="FunFam" id="1.20.58.80:FF:000001">
    <property type="entry name" value="PTS system, lactose-specific IIa component"/>
    <property type="match status" value="1"/>
</dbReference>
<dbReference type="Pfam" id="PF02255">
    <property type="entry name" value="PTS_IIA"/>
    <property type="match status" value="1"/>
</dbReference>
<evidence type="ECO:0000256" key="3">
    <source>
        <dbReference type="ARBA" id="ARBA00022490"/>
    </source>
</evidence>
<dbReference type="PROSITE" id="PS51095">
    <property type="entry name" value="PTS_EIIA_TYPE_3"/>
    <property type="match status" value="1"/>
</dbReference>
<protein>
    <submittedName>
        <fullName evidence="10">PTS system, lactose-specific IIa component family protein</fullName>
        <ecNumber evidence="10">2.7.1.69</ecNumber>
    </submittedName>
</protein>
<dbReference type="RefSeq" id="WP_044731624.1">
    <property type="nucleotide sequence ID" value="NZ_JYBP01000003.1"/>
</dbReference>
<keyword evidence="3" id="KW-0963">Cytoplasm</keyword>
<feature type="active site" description="Tele-phosphohistidine intermediate" evidence="7">
    <location>
        <position position="76"/>
    </location>
</feature>
<evidence type="ECO:0000256" key="6">
    <source>
        <dbReference type="ARBA" id="ARBA00022683"/>
    </source>
</evidence>
<evidence type="ECO:0000256" key="7">
    <source>
        <dbReference type="PIRSR" id="PIRSR000699-1"/>
    </source>
</evidence>
<feature type="binding site" evidence="8">
    <location>
        <position position="79"/>
    </location>
    <ligand>
        <name>Mg(2+)</name>
        <dbReference type="ChEBI" id="CHEBI:18420"/>
        <note>ligand shared between all trimeric partners</note>
    </ligand>
</feature>
<evidence type="ECO:0000313" key="10">
    <source>
        <dbReference type="EMBL" id="KJE25855.1"/>
    </source>
</evidence>
<evidence type="ECO:0000256" key="1">
    <source>
        <dbReference type="ARBA" id="ARBA00004496"/>
    </source>
</evidence>
<dbReference type="PANTHER" id="PTHR34382">
    <property type="entry name" value="PTS SYSTEM N,N'-DIACETYLCHITOBIOSE-SPECIFIC EIIA COMPONENT"/>
    <property type="match status" value="1"/>
</dbReference>
<dbReference type="AlphaFoldDB" id="A0A0D8BNZ0"/>
<evidence type="ECO:0000313" key="11">
    <source>
        <dbReference type="Proteomes" id="UP000032522"/>
    </source>
</evidence>
<keyword evidence="5 10" id="KW-0808">Transferase</keyword>
<dbReference type="PATRIC" id="fig|1462.6.peg.1940"/>
<keyword evidence="4" id="KW-0762">Sugar transport</keyword>
<dbReference type="Gene3D" id="1.20.58.80">
    <property type="entry name" value="Phosphotransferase system, lactose/cellobiose-type IIA subunit"/>
    <property type="match status" value="1"/>
</dbReference>
<name>A0A0D8BNZ0_GEOKU</name>
<dbReference type="GO" id="GO:0005737">
    <property type="term" value="C:cytoplasm"/>
    <property type="evidence" value="ECO:0007669"/>
    <property type="project" value="UniProtKB-SubCell"/>
</dbReference>
<keyword evidence="8" id="KW-0460">Magnesium</keyword>
<keyword evidence="8" id="KW-0479">Metal-binding</keyword>
<dbReference type="Proteomes" id="UP000032522">
    <property type="component" value="Unassembled WGS sequence"/>
</dbReference>
<evidence type="ECO:0000256" key="5">
    <source>
        <dbReference type="ARBA" id="ARBA00022679"/>
    </source>
</evidence>
<dbReference type="GO" id="GO:0009401">
    <property type="term" value="P:phosphoenolpyruvate-dependent sugar phosphotransferase system"/>
    <property type="evidence" value="ECO:0007669"/>
    <property type="project" value="UniProtKB-KW"/>
</dbReference>
<dbReference type="InterPro" id="IPR003188">
    <property type="entry name" value="PTS_IIA_lac/cel"/>
</dbReference>
<gene>
    <name evidence="10" type="primary">lacF</name>
    <name evidence="10" type="ORF">LG52_1718</name>
</gene>